<dbReference type="Proteomes" id="UP000242715">
    <property type="component" value="Unassembled WGS sequence"/>
</dbReference>
<keyword evidence="8" id="KW-0675">Receptor</keyword>
<keyword evidence="7 10" id="KW-0472">Membrane</keyword>
<accession>A0A2Z6NJG9</accession>
<dbReference type="InterPro" id="IPR008271">
    <property type="entry name" value="Ser/Thr_kinase_AS"/>
</dbReference>
<proteinExistence type="predicted"/>
<dbReference type="Pfam" id="PF00069">
    <property type="entry name" value="Pkinase"/>
    <property type="match status" value="1"/>
</dbReference>
<evidence type="ECO:0000256" key="8">
    <source>
        <dbReference type="ARBA" id="ARBA00023170"/>
    </source>
</evidence>
<name>A0A2Z6NJG9_TRISU</name>
<evidence type="ECO:0000313" key="12">
    <source>
        <dbReference type="EMBL" id="GAU36762.1"/>
    </source>
</evidence>
<dbReference type="Gene3D" id="1.10.510.10">
    <property type="entry name" value="Transferase(Phosphotransferase) domain 1"/>
    <property type="match status" value="1"/>
</dbReference>
<organism evidence="12 13">
    <name type="scientific">Trifolium subterraneum</name>
    <name type="common">Subterranean clover</name>
    <dbReference type="NCBI Taxonomy" id="3900"/>
    <lineage>
        <taxon>Eukaryota</taxon>
        <taxon>Viridiplantae</taxon>
        <taxon>Streptophyta</taxon>
        <taxon>Embryophyta</taxon>
        <taxon>Tracheophyta</taxon>
        <taxon>Spermatophyta</taxon>
        <taxon>Magnoliopsida</taxon>
        <taxon>eudicotyledons</taxon>
        <taxon>Gunneridae</taxon>
        <taxon>Pentapetalae</taxon>
        <taxon>rosids</taxon>
        <taxon>fabids</taxon>
        <taxon>Fabales</taxon>
        <taxon>Fabaceae</taxon>
        <taxon>Papilionoideae</taxon>
        <taxon>50 kb inversion clade</taxon>
        <taxon>NPAAA clade</taxon>
        <taxon>Hologalegina</taxon>
        <taxon>IRL clade</taxon>
        <taxon>Trifolieae</taxon>
        <taxon>Trifolium</taxon>
    </lineage>
</organism>
<evidence type="ECO:0000256" key="7">
    <source>
        <dbReference type="ARBA" id="ARBA00023136"/>
    </source>
</evidence>
<dbReference type="PROSITE" id="PS50011">
    <property type="entry name" value="PROTEIN_KINASE_DOM"/>
    <property type="match status" value="1"/>
</dbReference>
<reference evidence="13" key="1">
    <citation type="journal article" date="2017" name="Front. Plant Sci.">
        <title>Climate Clever Clovers: New Paradigm to Reduce the Environmental Footprint of Ruminants by Breeding Low Methanogenic Forages Utilizing Haplotype Variation.</title>
        <authorList>
            <person name="Kaur P."/>
            <person name="Appels R."/>
            <person name="Bayer P.E."/>
            <person name="Keeble-Gagnere G."/>
            <person name="Wang J."/>
            <person name="Hirakawa H."/>
            <person name="Shirasawa K."/>
            <person name="Vercoe P."/>
            <person name="Stefanova K."/>
            <person name="Durmic Z."/>
            <person name="Nichols P."/>
            <person name="Revell C."/>
            <person name="Isobe S.N."/>
            <person name="Edwards D."/>
            <person name="Erskine W."/>
        </authorList>
    </citation>
    <scope>NUCLEOTIDE SEQUENCE [LARGE SCALE GENOMIC DNA]</scope>
    <source>
        <strain evidence="13">cv. Daliak</strain>
    </source>
</reference>
<dbReference type="InterPro" id="IPR020635">
    <property type="entry name" value="Tyr_kinase_cat_dom"/>
</dbReference>
<dbReference type="InterPro" id="IPR011009">
    <property type="entry name" value="Kinase-like_dom_sf"/>
</dbReference>
<sequence>MTKEDSPVAGYIAAIVFGTIVLCLLIGFFLAWLRRKLENRLLSQNPNTAPNTQSVVIQVVSINDLKSMTNDFNEENILGIGGSDIVYEGKLNDDTTVAVKRINVRQLVGSSASAVEFEAEFAVLKEDYMPQWNLCKHLFRWSDEGFPPLQWNRRLMIALDVANGVEYLHDLAQDRFIHRDLKPSNILLGNDMTANVADFSLSILAPKENVSMEAKLGGTFGYVAQEHTDI</sequence>
<keyword evidence="2" id="KW-0433">Leucine-rich repeat</keyword>
<dbReference type="AlphaFoldDB" id="A0A2Z6NJG9"/>
<evidence type="ECO:0000256" key="4">
    <source>
        <dbReference type="ARBA" id="ARBA00022729"/>
    </source>
</evidence>
<evidence type="ECO:0000256" key="6">
    <source>
        <dbReference type="ARBA" id="ARBA00022989"/>
    </source>
</evidence>
<keyword evidence="9" id="KW-0325">Glycoprotein</keyword>
<keyword evidence="5" id="KW-0677">Repeat</keyword>
<dbReference type="PROSITE" id="PS00108">
    <property type="entry name" value="PROTEIN_KINASE_ST"/>
    <property type="match status" value="1"/>
</dbReference>
<keyword evidence="4" id="KW-0732">Signal</keyword>
<dbReference type="GO" id="GO:0004713">
    <property type="term" value="F:protein tyrosine kinase activity"/>
    <property type="evidence" value="ECO:0007669"/>
    <property type="project" value="InterPro"/>
</dbReference>
<evidence type="ECO:0000256" key="3">
    <source>
        <dbReference type="ARBA" id="ARBA00022692"/>
    </source>
</evidence>
<dbReference type="SMART" id="SM00219">
    <property type="entry name" value="TyrKc"/>
    <property type="match status" value="1"/>
</dbReference>
<dbReference type="Gene3D" id="3.30.200.20">
    <property type="entry name" value="Phosphorylase Kinase, domain 1"/>
    <property type="match status" value="1"/>
</dbReference>
<keyword evidence="3 10" id="KW-0812">Transmembrane</keyword>
<dbReference type="EMBL" id="DF973640">
    <property type="protein sequence ID" value="GAU36762.1"/>
    <property type="molecule type" value="Genomic_DNA"/>
</dbReference>
<evidence type="ECO:0000256" key="9">
    <source>
        <dbReference type="ARBA" id="ARBA00023180"/>
    </source>
</evidence>
<dbReference type="InterPro" id="IPR000719">
    <property type="entry name" value="Prot_kinase_dom"/>
</dbReference>
<evidence type="ECO:0000256" key="1">
    <source>
        <dbReference type="ARBA" id="ARBA00004167"/>
    </source>
</evidence>
<feature type="domain" description="Protein kinase" evidence="11">
    <location>
        <begin position="6"/>
        <end position="230"/>
    </location>
</feature>
<dbReference type="PANTHER" id="PTHR47986:SF34">
    <property type="entry name" value="RECEPTOR-LIKE KINASE TMK2"/>
    <property type="match status" value="1"/>
</dbReference>
<dbReference type="SUPFAM" id="SSF56112">
    <property type="entry name" value="Protein kinase-like (PK-like)"/>
    <property type="match status" value="1"/>
</dbReference>
<comment type="subcellular location">
    <subcellularLocation>
        <location evidence="1">Membrane</location>
        <topology evidence="1">Single-pass membrane protein</topology>
    </subcellularLocation>
</comment>
<keyword evidence="13" id="KW-1185">Reference proteome</keyword>
<evidence type="ECO:0000256" key="10">
    <source>
        <dbReference type="SAM" id="Phobius"/>
    </source>
</evidence>
<dbReference type="GO" id="GO:0016020">
    <property type="term" value="C:membrane"/>
    <property type="evidence" value="ECO:0007669"/>
    <property type="project" value="UniProtKB-SubCell"/>
</dbReference>
<feature type="transmembrane region" description="Helical" evidence="10">
    <location>
        <begin position="12"/>
        <end position="33"/>
    </location>
</feature>
<protein>
    <recommendedName>
        <fullName evidence="11">Protein kinase domain-containing protein</fullName>
    </recommendedName>
</protein>
<evidence type="ECO:0000256" key="2">
    <source>
        <dbReference type="ARBA" id="ARBA00022614"/>
    </source>
</evidence>
<dbReference type="PANTHER" id="PTHR47986">
    <property type="entry name" value="OSJNBA0070M12.3 PROTEIN"/>
    <property type="match status" value="1"/>
</dbReference>
<dbReference type="OrthoDB" id="8891264at2759"/>
<dbReference type="InterPro" id="IPR052422">
    <property type="entry name" value="Auxin_Ser/Thr_Kinase"/>
</dbReference>
<dbReference type="GO" id="GO:0005524">
    <property type="term" value="F:ATP binding"/>
    <property type="evidence" value="ECO:0007669"/>
    <property type="project" value="InterPro"/>
</dbReference>
<evidence type="ECO:0000313" key="13">
    <source>
        <dbReference type="Proteomes" id="UP000242715"/>
    </source>
</evidence>
<keyword evidence="6 10" id="KW-1133">Transmembrane helix</keyword>
<evidence type="ECO:0000256" key="5">
    <source>
        <dbReference type="ARBA" id="ARBA00022737"/>
    </source>
</evidence>
<evidence type="ECO:0000259" key="11">
    <source>
        <dbReference type="PROSITE" id="PS50011"/>
    </source>
</evidence>
<gene>
    <name evidence="12" type="ORF">TSUD_213280</name>
</gene>